<reference evidence="2 3" key="1">
    <citation type="submission" date="2024-11" db="EMBL/GenBank/DDBJ databases">
        <title>Adaptive evolution of stress response genes in parasites aligns with host niche diversity.</title>
        <authorList>
            <person name="Hahn C."/>
            <person name="Resl P."/>
        </authorList>
    </citation>
    <scope>NUCLEOTIDE SEQUENCE [LARGE SCALE GENOMIC DNA]</scope>
    <source>
        <strain evidence="2">EGGRZ-B1_66</strain>
        <tissue evidence="2">Body</tissue>
    </source>
</reference>
<feature type="region of interest" description="Disordered" evidence="1">
    <location>
        <begin position="28"/>
        <end position="74"/>
    </location>
</feature>
<organism evidence="2 3">
    <name type="scientific">Cichlidogyrus casuarinus</name>
    <dbReference type="NCBI Taxonomy" id="1844966"/>
    <lineage>
        <taxon>Eukaryota</taxon>
        <taxon>Metazoa</taxon>
        <taxon>Spiralia</taxon>
        <taxon>Lophotrochozoa</taxon>
        <taxon>Platyhelminthes</taxon>
        <taxon>Monogenea</taxon>
        <taxon>Monopisthocotylea</taxon>
        <taxon>Dactylogyridea</taxon>
        <taxon>Ancyrocephalidae</taxon>
        <taxon>Cichlidogyrus</taxon>
    </lineage>
</organism>
<protein>
    <submittedName>
        <fullName evidence="2">Uncharacterized protein</fullName>
    </submittedName>
</protein>
<evidence type="ECO:0000313" key="2">
    <source>
        <dbReference type="EMBL" id="KAL3307100.1"/>
    </source>
</evidence>
<evidence type="ECO:0000256" key="1">
    <source>
        <dbReference type="SAM" id="MobiDB-lite"/>
    </source>
</evidence>
<accession>A0ABD2PIB8</accession>
<name>A0ABD2PIB8_9PLAT</name>
<gene>
    <name evidence="2" type="ORF">Ciccas_014394</name>
</gene>
<feature type="compositionally biased region" description="Basic and acidic residues" evidence="1">
    <location>
        <begin position="36"/>
        <end position="46"/>
    </location>
</feature>
<feature type="non-terminal residue" evidence="2">
    <location>
        <position position="231"/>
    </location>
</feature>
<feature type="compositionally biased region" description="Basic and acidic residues" evidence="1">
    <location>
        <begin position="126"/>
        <end position="141"/>
    </location>
</feature>
<dbReference type="EMBL" id="JBJKFK010008325">
    <property type="protein sequence ID" value="KAL3307100.1"/>
    <property type="molecule type" value="Genomic_DNA"/>
</dbReference>
<dbReference type="Proteomes" id="UP001626550">
    <property type="component" value="Unassembled WGS sequence"/>
</dbReference>
<feature type="region of interest" description="Disordered" evidence="1">
    <location>
        <begin position="120"/>
        <end position="141"/>
    </location>
</feature>
<dbReference type="AlphaFoldDB" id="A0ABD2PIB8"/>
<sequence>RSSDVIIVIKPAEGRNLDVVENESRAVLPPVASDQTKVEVRQEQKKTRSRSITNSSAEDTPEQKKKRLRSSSLSEKEIPNVSLVVKEQADVKPEAEIVVTPTSTGRRGRPRKHIQVQEIEETENSALKKEPKQKENGAGEEVVDGKVERIALNLNCIGMSFAEIASVTNMKESTVIKVLTKHGVITPNEQEALADRTSPLEDIEIIKTLWKFPNLTTRGVQAKMSKQFPEH</sequence>
<proteinExistence type="predicted"/>
<evidence type="ECO:0000313" key="3">
    <source>
        <dbReference type="Proteomes" id="UP001626550"/>
    </source>
</evidence>
<feature type="non-terminal residue" evidence="2">
    <location>
        <position position="1"/>
    </location>
</feature>
<comment type="caution">
    <text evidence="2">The sequence shown here is derived from an EMBL/GenBank/DDBJ whole genome shotgun (WGS) entry which is preliminary data.</text>
</comment>
<keyword evidence="3" id="KW-1185">Reference proteome</keyword>